<dbReference type="GO" id="GO:0016298">
    <property type="term" value="F:lipase activity"/>
    <property type="evidence" value="ECO:0007669"/>
    <property type="project" value="InterPro"/>
</dbReference>
<keyword evidence="3" id="KW-0964">Secreted</keyword>
<accession>A0A9N9RTJ0</accession>
<name>A0A9N9RTJ0_9DIPT</name>
<dbReference type="GO" id="GO:0017171">
    <property type="term" value="F:serine hydrolase activity"/>
    <property type="evidence" value="ECO:0007669"/>
    <property type="project" value="TreeGrafter"/>
</dbReference>
<dbReference type="PRINTS" id="PR00821">
    <property type="entry name" value="TAGLIPASE"/>
</dbReference>
<dbReference type="AlphaFoldDB" id="A0A9N9RTJ0"/>
<evidence type="ECO:0000259" key="6">
    <source>
        <dbReference type="Pfam" id="PF00151"/>
    </source>
</evidence>
<dbReference type="Pfam" id="PF00151">
    <property type="entry name" value="Lipase"/>
    <property type="match status" value="1"/>
</dbReference>
<evidence type="ECO:0000256" key="5">
    <source>
        <dbReference type="SAM" id="SignalP"/>
    </source>
</evidence>
<feature type="chain" id="PRO_5040407366" description="Lipase domain-containing protein" evidence="5">
    <location>
        <begin position="19"/>
        <end position="308"/>
    </location>
</feature>
<keyword evidence="8" id="KW-1185">Reference proteome</keyword>
<reference evidence="7" key="2">
    <citation type="submission" date="2022-10" db="EMBL/GenBank/DDBJ databases">
        <authorList>
            <consortium name="ENA_rothamsted_submissions"/>
            <consortium name="culmorum"/>
            <person name="King R."/>
        </authorList>
    </citation>
    <scope>NUCLEOTIDE SEQUENCE</scope>
</reference>
<dbReference type="InterPro" id="IPR000734">
    <property type="entry name" value="TAG_lipase"/>
</dbReference>
<dbReference type="PANTHER" id="PTHR11610:SF37">
    <property type="entry name" value="GH01208P"/>
    <property type="match status" value="1"/>
</dbReference>
<reference evidence="7" key="1">
    <citation type="submission" date="2022-01" db="EMBL/GenBank/DDBJ databases">
        <authorList>
            <person name="King R."/>
        </authorList>
    </citation>
    <scope>NUCLEOTIDE SEQUENCE</scope>
</reference>
<organism evidence="7 8">
    <name type="scientific">Chironomus riparius</name>
    <dbReference type="NCBI Taxonomy" id="315576"/>
    <lineage>
        <taxon>Eukaryota</taxon>
        <taxon>Metazoa</taxon>
        <taxon>Ecdysozoa</taxon>
        <taxon>Arthropoda</taxon>
        <taxon>Hexapoda</taxon>
        <taxon>Insecta</taxon>
        <taxon>Pterygota</taxon>
        <taxon>Neoptera</taxon>
        <taxon>Endopterygota</taxon>
        <taxon>Diptera</taxon>
        <taxon>Nematocera</taxon>
        <taxon>Chironomoidea</taxon>
        <taxon>Chironomidae</taxon>
        <taxon>Chironominae</taxon>
        <taxon>Chironomus</taxon>
    </lineage>
</organism>
<dbReference type="GO" id="GO:0016042">
    <property type="term" value="P:lipid catabolic process"/>
    <property type="evidence" value="ECO:0007669"/>
    <property type="project" value="TreeGrafter"/>
</dbReference>
<dbReference type="SUPFAM" id="SSF53474">
    <property type="entry name" value="alpha/beta-Hydrolases"/>
    <property type="match status" value="1"/>
</dbReference>
<keyword evidence="5" id="KW-0732">Signal</keyword>
<protein>
    <recommendedName>
        <fullName evidence="6">Lipase domain-containing protein</fullName>
    </recommendedName>
</protein>
<feature type="signal peptide" evidence="5">
    <location>
        <begin position="1"/>
        <end position="18"/>
    </location>
</feature>
<evidence type="ECO:0000256" key="2">
    <source>
        <dbReference type="ARBA" id="ARBA00010701"/>
    </source>
</evidence>
<evidence type="ECO:0000256" key="4">
    <source>
        <dbReference type="RuleBase" id="RU004262"/>
    </source>
</evidence>
<dbReference type="OrthoDB" id="8019583at2759"/>
<evidence type="ECO:0000313" key="8">
    <source>
        <dbReference type="Proteomes" id="UP001153620"/>
    </source>
</evidence>
<dbReference type="Proteomes" id="UP001153620">
    <property type="component" value="Chromosome 2"/>
</dbReference>
<evidence type="ECO:0000313" key="7">
    <source>
        <dbReference type="EMBL" id="CAG9803035.1"/>
    </source>
</evidence>
<sequence length="308" mass="34824">MKSLILAVVLLSIKCSLGQNTTITNVNLFLVKGNSISTSLNVSWDKVQQIFTTDYDITKKSVIFLFGWMDNLNSSCVSTIIDAYSKSEQELNVFILDWSKYTMMNYFSAVWRIPDVALYIVSNFKNMMSIGYDFNTFHLIGFSLGAQLSGYIGRYMQSLANFTLPRITGLDPAGPLFYPTFVFINMKPLMANDSRFVDVIHTNAYQAGGPKRIGHIDFYPNGGTFQPGCPQFTIDDCNHQRSWQYYAESVTYKQSDKKFQGVQCNTFKLFSNVLCTGTPIFNYMGYYANPNNTGSFFLNTTAQSPFSL</sequence>
<dbReference type="InterPro" id="IPR013818">
    <property type="entry name" value="Lipase"/>
</dbReference>
<dbReference type="GO" id="GO:0005615">
    <property type="term" value="C:extracellular space"/>
    <property type="evidence" value="ECO:0007669"/>
    <property type="project" value="TreeGrafter"/>
</dbReference>
<comment type="similarity">
    <text evidence="2 4">Belongs to the AB hydrolase superfamily. Lipase family.</text>
</comment>
<gene>
    <name evidence="7" type="ORF">CHIRRI_LOCUS5937</name>
</gene>
<dbReference type="PANTHER" id="PTHR11610">
    <property type="entry name" value="LIPASE"/>
    <property type="match status" value="1"/>
</dbReference>
<comment type="subcellular location">
    <subcellularLocation>
        <location evidence="1">Secreted</location>
    </subcellularLocation>
</comment>
<feature type="domain" description="Lipase" evidence="6">
    <location>
        <begin position="19"/>
        <end position="306"/>
    </location>
</feature>
<dbReference type="EMBL" id="OU895878">
    <property type="protein sequence ID" value="CAG9803035.1"/>
    <property type="molecule type" value="Genomic_DNA"/>
</dbReference>
<dbReference type="InterPro" id="IPR029058">
    <property type="entry name" value="AB_hydrolase_fold"/>
</dbReference>
<evidence type="ECO:0000256" key="1">
    <source>
        <dbReference type="ARBA" id="ARBA00004613"/>
    </source>
</evidence>
<dbReference type="Gene3D" id="3.40.50.1820">
    <property type="entry name" value="alpha/beta hydrolase"/>
    <property type="match status" value="1"/>
</dbReference>
<evidence type="ECO:0000256" key="3">
    <source>
        <dbReference type="ARBA" id="ARBA00022525"/>
    </source>
</evidence>
<proteinExistence type="inferred from homology"/>